<proteinExistence type="predicted"/>
<name>A0ACC0Q188_RHOML</name>
<reference evidence="1" key="1">
    <citation type="submission" date="2022-02" db="EMBL/GenBank/DDBJ databases">
        <title>Plant Genome Project.</title>
        <authorList>
            <person name="Zhang R.-G."/>
        </authorList>
    </citation>
    <scope>NUCLEOTIDE SEQUENCE</scope>
    <source>
        <strain evidence="1">AT1</strain>
    </source>
</reference>
<evidence type="ECO:0000313" key="1">
    <source>
        <dbReference type="EMBL" id="KAI8571788.1"/>
    </source>
</evidence>
<keyword evidence="2" id="KW-1185">Reference proteome</keyword>
<gene>
    <name evidence="1" type="ORF">RHMOL_Rhmol01G0146100</name>
</gene>
<organism evidence="1 2">
    <name type="scientific">Rhododendron molle</name>
    <name type="common">Chinese azalea</name>
    <name type="synonym">Azalea mollis</name>
    <dbReference type="NCBI Taxonomy" id="49168"/>
    <lineage>
        <taxon>Eukaryota</taxon>
        <taxon>Viridiplantae</taxon>
        <taxon>Streptophyta</taxon>
        <taxon>Embryophyta</taxon>
        <taxon>Tracheophyta</taxon>
        <taxon>Spermatophyta</taxon>
        <taxon>Magnoliopsida</taxon>
        <taxon>eudicotyledons</taxon>
        <taxon>Gunneridae</taxon>
        <taxon>Pentapetalae</taxon>
        <taxon>asterids</taxon>
        <taxon>Ericales</taxon>
        <taxon>Ericaceae</taxon>
        <taxon>Ericoideae</taxon>
        <taxon>Rhodoreae</taxon>
        <taxon>Rhododendron</taxon>
    </lineage>
</organism>
<dbReference type="EMBL" id="CM046388">
    <property type="protein sequence ID" value="KAI8571788.1"/>
    <property type="molecule type" value="Genomic_DNA"/>
</dbReference>
<sequence length="214" mass="24344">MKKSINKKSTADSHPFSHPKTPVNTGAQNLNHHNNHTSPYNNPDCFPRPKKLQPHQGANLCAVQSNEERADLITTMELQEDQTKKHMLRKIETRSTQADCSGEEDRKKPLSLGINVPQARATLMPSDSPFELSFFFQVGQQLRLHRLRIPPRDVQLKLGNKLIQFSSLSLSLSSLFFQQNTLMYNFVKIKVVNNYASLIKKISTRSVPFSLSIF</sequence>
<evidence type="ECO:0000313" key="2">
    <source>
        <dbReference type="Proteomes" id="UP001062846"/>
    </source>
</evidence>
<comment type="caution">
    <text evidence="1">The sequence shown here is derived from an EMBL/GenBank/DDBJ whole genome shotgun (WGS) entry which is preliminary data.</text>
</comment>
<accession>A0ACC0Q188</accession>
<dbReference type="Proteomes" id="UP001062846">
    <property type="component" value="Chromosome 1"/>
</dbReference>
<protein>
    <submittedName>
        <fullName evidence="1">Uncharacterized protein</fullName>
    </submittedName>
</protein>